<gene>
    <name evidence="2" type="ORF">SAMN04487864_10148</name>
</gene>
<dbReference type="EMBL" id="FMYW01000001">
    <property type="protein sequence ID" value="SDB94835.1"/>
    <property type="molecule type" value="Genomic_DNA"/>
</dbReference>
<organism evidence="2 3">
    <name type="scientific">Succiniclasticum ruminis</name>
    <dbReference type="NCBI Taxonomy" id="40841"/>
    <lineage>
        <taxon>Bacteria</taxon>
        <taxon>Bacillati</taxon>
        <taxon>Bacillota</taxon>
        <taxon>Negativicutes</taxon>
        <taxon>Acidaminococcales</taxon>
        <taxon>Acidaminococcaceae</taxon>
        <taxon>Succiniclasticum</taxon>
    </lineage>
</organism>
<keyword evidence="1" id="KW-0732">Signal</keyword>
<dbReference type="RefSeq" id="WP_093728843.1">
    <property type="nucleotide sequence ID" value="NZ_FMYW01000001.1"/>
</dbReference>
<proteinExistence type="predicted"/>
<evidence type="ECO:0000256" key="1">
    <source>
        <dbReference type="SAM" id="SignalP"/>
    </source>
</evidence>
<dbReference type="Proteomes" id="UP000198943">
    <property type="component" value="Unassembled WGS sequence"/>
</dbReference>
<sequence>MLKRILLCLAVLLLFASQAFAENWTYLGRYAVKNNPLYVNTTDALILNHLFPYTNQSVNNHQQYDVYYFHDHKEDVRTVNDVVNLISVPIKAKIVPLNIYGKPMLSDGVFCGQIYSDVKITNAGVFEVRPIAFSIRDSVNGKTIFRAEGEMQGQILVADSAAQKIVAITGPHKDWKETIGGMPLSMFMQQQ</sequence>
<feature type="chain" id="PRO_5011585536" evidence="1">
    <location>
        <begin position="22"/>
        <end position="191"/>
    </location>
</feature>
<feature type="signal peptide" evidence="1">
    <location>
        <begin position="1"/>
        <end position="21"/>
    </location>
</feature>
<accession>A0A1G6HLS0</accession>
<dbReference type="AlphaFoldDB" id="A0A1G6HLS0"/>
<protein>
    <submittedName>
        <fullName evidence="2">Uncharacterized protein</fullName>
    </submittedName>
</protein>
<evidence type="ECO:0000313" key="3">
    <source>
        <dbReference type="Proteomes" id="UP000198943"/>
    </source>
</evidence>
<reference evidence="3" key="1">
    <citation type="submission" date="2016-10" db="EMBL/GenBank/DDBJ databases">
        <authorList>
            <person name="Varghese N."/>
            <person name="Submissions S."/>
        </authorList>
    </citation>
    <scope>NUCLEOTIDE SEQUENCE [LARGE SCALE GENOMIC DNA]</scope>
    <source>
        <strain evidence="3">DSM 11005</strain>
    </source>
</reference>
<dbReference type="OrthoDB" id="3035954at2"/>
<evidence type="ECO:0000313" key="2">
    <source>
        <dbReference type="EMBL" id="SDB94835.1"/>
    </source>
</evidence>
<keyword evidence="3" id="KW-1185">Reference proteome</keyword>
<name>A0A1G6HLS0_9FIRM</name>